<reference evidence="1 2" key="2">
    <citation type="submission" date="2015-05" db="EMBL/GenBank/DDBJ databases">
        <title>Lifestyle Evolution in Cyanobacterial Symbionts of Sponges.</title>
        <authorList>
            <person name="Burgsdorf I."/>
            <person name="Slaby B.M."/>
            <person name="Handley K.M."/>
            <person name="Haber M."/>
            <person name="Blom J."/>
            <person name="Marshall C.W."/>
            <person name="Gilbert J.A."/>
            <person name="Hentschel U."/>
            <person name="Steindler L."/>
        </authorList>
    </citation>
    <scope>NUCLEOTIDE SEQUENCE [LARGE SCALE GENOMIC DNA]</scope>
    <source>
        <strain evidence="1">15L</strain>
    </source>
</reference>
<protein>
    <submittedName>
        <fullName evidence="1">Uncharacterized protein</fullName>
    </submittedName>
</protein>
<gene>
    <name evidence="1" type="ORF">TQ37_09360</name>
</gene>
<dbReference type="PATRIC" id="fig|1608419.3.peg.1176"/>
<accession>A0A0G8ARF7</accession>
<organism evidence="1 2">
    <name type="scientific">Candidatus Synechococcus spongiarum 15L</name>
    <dbReference type="NCBI Taxonomy" id="1608419"/>
    <lineage>
        <taxon>Bacteria</taxon>
        <taxon>Bacillati</taxon>
        <taxon>Cyanobacteriota</taxon>
        <taxon>Cyanophyceae</taxon>
        <taxon>Synechococcales</taxon>
        <taxon>Synechococcaceae</taxon>
        <taxon>Synechococcus</taxon>
    </lineage>
</organism>
<dbReference type="AlphaFoldDB" id="A0A0G8ARF7"/>
<comment type="caution">
    <text evidence="1">The sequence shown here is derived from an EMBL/GenBank/DDBJ whole genome shotgun (WGS) entry which is preliminary data.</text>
</comment>
<sequence length="81" mass="8982">MIMDAGIVAALSTKKKNRAGESDCEIKQSRIGKFVQLLPRIIFKSVGSLGKQMNQLILSARIAVGDRCMCSNIEFTKFLDF</sequence>
<dbReference type="EMBL" id="JYFQ01000203">
    <property type="protein sequence ID" value="KKZ10173.1"/>
    <property type="molecule type" value="Genomic_DNA"/>
</dbReference>
<reference evidence="1 2" key="1">
    <citation type="submission" date="2015-02" db="EMBL/GenBank/DDBJ databases">
        <authorList>
            <person name="Slaby B."/>
            <person name="Hentschel U."/>
        </authorList>
    </citation>
    <scope>NUCLEOTIDE SEQUENCE [LARGE SCALE GENOMIC DNA]</scope>
    <source>
        <strain evidence="1">15L</strain>
    </source>
</reference>
<evidence type="ECO:0000313" key="1">
    <source>
        <dbReference type="EMBL" id="KKZ10173.1"/>
    </source>
</evidence>
<name>A0A0G8ARF7_9SYNE</name>
<dbReference type="Proteomes" id="UP000035037">
    <property type="component" value="Unassembled WGS sequence"/>
</dbReference>
<proteinExistence type="predicted"/>
<evidence type="ECO:0000313" key="2">
    <source>
        <dbReference type="Proteomes" id="UP000035037"/>
    </source>
</evidence>